<sequence>MSTSSAGWATDDLCDVGRKTHGGLSQELEEAILRRAEESSKLSTCSLAIEMNASSSTIHRLSQEGLYPRYTTVQDPLPEDLTTQ</sequence>
<name>A0A8X6GY32_TRICU</name>
<dbReference type="Proteomes" id="UP000887116">
    <property type="component" value="Unassembled WGS sequence"/>
</dbReference>
<protein>
    <submittedName>
        <fullName evidence="1">Uncharacterized protein</fullName>
    </submittedName>
</protein>
<comment type="caution">
    <text evidence="1">The sequence shown here is derived from an EMBL/GenBank/DDBJ whole genome shotgun (WGS) entry which is preliminary data.</text>
</comment>
<proteinExistence type="predicted"/>
<dbReference type="AlphaFoldDB" id="A0A8X6GY32"/>
<keyword evidence="2" id="KW-1185">Reference proteome</keyword>
<organism evidence="1 2">
    <name type="scientific">Trichonephila clavata</name>
    <name type="common">Joro spider</name>
    <name type="synonym">Nephila clavata</name>
    <dbReference type="NCBI Taxonomy" id="2740835"/>
    <lineage>
        <taxon>Eukaryota</taxon>
        <taxon>Metazoa</taxon>
        <taxon>Ecdysozoa</taxon>
        <taxon>Arthropoda</taxon>
        <taxon>Chelicerata</taxon>
        <taxon>Arachnida</taxon>
        <taxon>Araneae</taxon>
        <taxon>Araneomorphae</taxon>
        <taxon>Entelegynae</taxon>
        <taxon>Araneoidea</taxon>
        <taxon>Nephilidae</taxon>
        <taxon>Trichonephila</taxon>
    </lineage>
</organism>
<evidence type="ECO:0000313" key="2">
    <source>
        <dbReference type="Proteomes" id="UP000887116"/>
    </source>
</evidence>
<evidence type="ECO:0000313" key="1">
    <source>
        <dbReference type="EMBL" id="GFR12693.1"/>
    </source>
</evidence>
<dbReference type="EMBL" id="BMAO01006947">
    <property type="protein sequence ID" value="GFR12693.1"/>
    <property type="molecule type" value="Genomic_DNA"/>
</dbReference>
<reference evidence="1" key="1">
    <citation type="submission" date="2020-07" db="EMBL/GenBank/DDBJ databases">
        <title>Multicomponent nature underlies the extraordinary mechanical properties of spider dragline silk.</title>
        <authorList>
            <person name="Kono N."/>
            <person name="Nakamura H."/>
            <person name="Mori M."/>
            <person name="Yoshida Y."/>
            <person name="Ohtoshi R."/>
            <person name="Malay A.D."/>
            <person name="Moran D.A.P."/>
            <person name="Tomita M."/>
            <person name="Numata K."/>
            <person name="Arakawa K."/>
        </authorList>
    </citation>
    <scope>NUCLEOTIDE SEQUENCE</scope>
</reference>
<gene>
    <name evidence="1" type="ORF">TNCT_246371</name>
</gene>
<accession>A0A8X6GY32</accession>